<dbReference type="InterPro" id="IPR020904">
    <property type="entry name" value="Sc_DH/Rdtase_CS"/>
</dbReference>
<evidence type="ECO:0000313" key="5">
    <source>
        <dbReference type="Proteomes" id="UP000007151"/>
    </source>
</evidence>
<reference evidence="4 5" key="1">
    <citation type="journal article" date="2011" name="Cell">
        <title>The monarch butterfly genome yields insights into long-distance migration.</title>
        <authorList>
            <person name="Zhan S."/>
            <person name="Merlin C."/>
            <person name="Boore J.L."/>
            <person name="Reppert S.M."/>
        </authorList>
    </citation>
    <scope>NUCLEOTIDE SEQUENCE [LARGE SCALE GENOMIC DNA]</scope>
    <source>
        <strain evidence="4">F-2</strain>
    </source>
</reference>
<evidence type="ECO:0000313" key="4">
    <source>
        <dbReference type="EMBL" id="OWR47238.1"/>
    </source>
</evidence>
<proteinExistence type="inferred from homology"/>
<comment type="caution">
    <text evidence="4">The sequence shown here is derived from an EMBL/GenBank/DDBJ whole genome shotgun (WGS) entry which is preliminary data.</text>
</comment>
<dbReference type="STRING" id="278856.A0A212F0F9"/>
<accession>A0A212F0F9</accession>
<dbReference type="EMBL" id="AGBW02011082">
    <property type="protein sequence ID" value="OWR47238.1"/>
    <property type="molecule type" value="Genomic_DNA"/>
</dbReference>
<organism evidence="4 5">
    <name type="scientific">Danaus plexippus plexippus</name>
    <dbReference type="NCBI Taxonomy" id="278856"/>
    <lineage>
        <taxon>Eukaryota</taxon>
        <taxon>Metazoa</taxon>
        <taxon>Ecdysozoa</taxon>
        <taxon>Arthropoda</taxon>
        <taxon>Hexapoda</taxon>
        <taxon>Insecta</taxon>
        <taxon>Pterygota</taxon>
        <taxon>Neoptera</taxon>
        <taxon>Endopterygota</taxon>
        <taxon>Lepidoptera</taxon>
        <taxon>Glossata</taxon>
        <taxon>Ditrysia</taxon>
        <taxon>Papilionoidea</taxon>
        <taxon>Nymphalidae</taxon>
        <taxon>Danainae</taxon>
        <taxon>Danaini</taxon>
        <taxon>Danaina</taxon>
        <taxon>Danaus</taxon>
        <taxon>Danaus</taxon>
    </lineage>
</organism>
<keyword evidence="5" id="KW-1185">Reference proteome</keyword>
<evidence type="ECO:0000256" key="3">
    <source>
        <dbReference type="RuleBase" id="RU000363"/>
    </source>
</evidence>
<protein>
    <submittedName>
        <fullName evidence="4">Alcohol dehydrogenase</fullName>
    </submittedName>
</protein>
<dbReference type="Gene3D" id="3.40.50.720">
    <property type="entry name" value="NAD(P)-binding Rossmann-like Domain"/>
    <property type="match status" value="1"/>
</dbReference>
<dbReference type="FunCoup" id="A0A212F0F9">
    <property type="interactions" value="84"/>
</dbReference>
<dbReference type="KEGG" id="dpl:KGM_202127"/>
<dbReference type="InterPro" id="IPR036291">
    <property type="entry name" value="NAD(P)-bd_dom_sf"/>
</dbReference>
<dbReference type="Pfam" id="PF00106">
    <property type="entry name" value="adh_short"/>
    <property type="match status" value="1"/>
</dbReference>
<evidence type="ECO:0000256" key="1">
    <source>
        <dbReference type="ARBA" id="ARBA00006484"/>
    </source>
</evidence>
<dbReference type="PANTHER" id="PTHR44229">
    <property type="entry name" value="15-HYDROXYPROSTAGLANDIN DEHYDROGENASE [NAD(+)]"/>
    <property type="match status" value="1"/>
</dbReference>
<dbReference type="SUPFAM" id="SSF51735">
    <property type="entry name" value="NAD(P)-binding Rossmann-fold domains"/>
    <property type="match status" value="1"/>
</dbReference>
<dbReference type="AlphaFoldDB" id="A0A212F0F9"/>
<dbReference type="PRINTS" id="PR00080">
    <property type="entry name" value="SDRFAMILY"/>
</dbReference>
<dbReference type="eggNOG" id="KOG4169">
    <property type="taxonomic scope" value="Eukaryota"/>
</dbReference>
<name>A0A212F0F9_DANPL</name>
<dbReference type="PRINTS" id="PR00081">
    <property type="entry name" value="GDHRDH"/>
</dbReference>
<comment type="similarity">
    <text evidence="1 3">Belongs to the short-chain dehydrogenases/reductases (SDR) family.</text>
</comment>
<dbReference type="OrthoDB" id="417891at2759"/>
<dbReference type="Proteomes" id="UP000007151">
    <property type="component" value="Unassembled WGS sequence"/>
</dbReference>
<dbReference type="GO" id="GO:0016616">
    <property type="term" value="F:oxidoreductase activity, acting on the CH-OH group of donors, NAD or NADP as acceptor"/>
    <property type="evidence" value="ECO:0007669"/>
    <property type="project" value="TreeGrafter"/>
</dbReference>
<dbReference type="InterPro" id="IPR002347">
    <property type="entry name" value="SDR_fam"/>
</dbReference>
<dbReference type="PROSITE" id="PS00061">
    <property type="entry name" value="ADH_SHORT"/>
    <property type="match status" value="1"/>
</dbReference>
<sequence length="278" mass="30310">MFNLSDKVAIVTGGANGIGAEIVKEFLNEGVKYVAILDINDEAGKALEKELAVKHGEGKGKFFICDVTNDEQLFGIFDEVMKEFGAIDVIVNNAGIARDTLELYKKEIEINFTATVTSTLKAVELMRVDKGGRGGTVINISSVAGITQLSPSVFVYGATKSAVLHFSCCIGKEAYYRYTNVRVITMCFGLTDTEIVTNMNSFDDIVNERIEQLVGLHHHQKILQSSNIAAKGVVQAYNTGSSGSTWLVDNSKIIDITENVDESYKIMSKKTVLSEILS</sequence>
<keyword evidence="2" id="KW-0560">Oxidoreductase</keyword>
<gene>
    <name evidence="4" type="ORF">KGM_202127</name>
</gene>
<dbReference type="GO" id="GO:0005737">
    <property type="term" value="C:cytoplasm"/>
    <property type="evidence" value="ECO:0007669"/>
    <property type="project" value="TreeGrafter"/>
</dbReference>
<evidence type="ECO:0000256" key="2">
    <source>
        <dbReference type="ARBA" id="ARBA00023002"/>
    </source>
</evidence>
<dbReference type="PANTHER" id="PTHR44229:SF8">
    <property type="entry name" value="ALCOHOL DEHYDROGENASE-RELATED"/>
    <property type="match status" value="1"/>
</dbReference>